<evidence type="ECO:0008006" key="4">
    <source>
        <dbReference type="Google" id="ProtNLM"/>
    </source>
</evidence>
<proteinExistence type="predicted"/>
<keyword evidence="3" id="KW-1185">Reference proteome</keyword>
<protein>
    <recommendedName>
        <fullName evidence="4">Polyprotein protein</fullName>
    </recommendedName>
</protein>
<evidence type="ECO:0000256" key="1">
    <source>
        <dbReference type="SAM" id="MobiDB-lite"/>
    </source>
</evidence>
<feature type="region of interest" description="Disordered" evidence="1">
    <location>
        <begin position="193"/>
        <end position="212"/>
    </location>
</feature>
<feature type="region of interest" description="Disordered" evidence="1">
    <location>
        <begin position="38"/>
        <end position="69"/>
    </location>
</feature>
<dbReference type="AlphaFoldDB" id="M1DUI7"/>
<feature type="compositionally biased region" description="Basic and acidic residues" evidence="1">
    <location>
        <begin position="46"/>
        <end position="63"/>
    </location>
</feature>
<accession>M1DUI7</accession>
<dbReference type="HOGENOM" id="CLU_029307_2_2_1"/>
<dbReference type="Proteomes" id="UP000011115">
    <property type="component" value="Unassembled WGS sequence"/>
</dbReference>
<reference evidence="3" key="1">
    <citation type="journal article" date="2011" name="Nature">
        <title>Genome sequence and analysis of the tuber crop potato.</title>
        <authorList>
            <consortium name="The Potato Genome Sequencing Consortium"/>
        </authorList>
    </citation>
    <scope>NUCLEOTIDE SEQUENCE [LARGE SCALE GENOMIC DNA]</scope>
    <source>
        <strain evidence="3">cv. DM1-3 516 R44</strain>
    </source>
</reference>
<sequence length="212" mass="23558">MALRAKQTQTSMLFAVLINELCRHARVPRELASDIEVTPSSSTNIRHIEEEFTREEDDKRRASPADTSLEPTRITQAMILKMRQLAYSADVRATRLESKHRETSEVAALEVEITSLRKDVDYLKSTDFTSLIERADDKDVLVTSRDVQGDGAAQAKSDAEIDEELIASQVEEIRESQDASIFRDLPDLVKTVTSTAAPSESGTDASTDKETA</sequence>
<reference evidence="2" key="2">
    <citation type="submission" date="2015-06" db="UniProtKB">
        <authorList>
            <consortium name="EnsemblPlants"/>
        </authorList>
    </citation>
    <scope>IDENTIFICATION</scope>
    <source>
        <strain evidence="2">DM1-3 516 R44</strain>
    </source>
</reference>
<evidence type="ECO:0000313" key="3">
    <source>
        <dbReference type="Proteomes" id="UP000011115"/>
    </source>
</evidence>
<dbReference type="InParanoid" id="M1DUI7"/>
<evidence type="ECO:0000313" key="2">
    <source>
        <dbReference type="EnsemblPlants" id="PGSC0003DMT400094631"/>
    </source>
</evidence>
<name>M1DUI7_SOLTU</name>
<dbReference type="EnsemblPlants" id="PGSC0003DMT400094631">
    <property type="protein sequence ID" value="PGSC0003DMT400094631"/>
    <property type="gene ID" value="PGSC0003DMG400044202"/>
</dbReference>
<feature type="compositionally biased region" description="Polar residues" evidence="1">
    <location>
        <begin position="193"/>
        <end position="205"/>
    </location>
</feature>
<dbReference type="Gramene" id="PGSC0003DMT400094631">
    <property type="protein sequence ID" value="PGSC0003DMT400094631"/>
    <property type="gene ID" value="PGSC0003DMG400044202"/>
</dbReference>
<organism evidence="2 3">
    <name type="scientific">Solanum tuberosum</name>
    <name type="common">Potato</name>
    <dbReference type="NCBI Taxonomy" id="4113"/>
    <lineage>
        <taxon>Eukaryota</taxon>
        <taxon>Viridiplantae</taxon>
        <taxon>Streptophyta</taxon>
        <taxon>Embryophyta</taxon>
        <taxon>Tracheophyta</taxon>
        <taxon>Spermatophyta</taxon>
        <taxon>Magnoliopsida</taxon>
        <taxon>eudicotyledons</taxon>
        <taxon>Gunneridae</taxon>
        <taxon>Pentapetalae</taxon>
        <taxon>asterids</taxon>
        <taxon>lamiids</taxon>
        <taxon>Solanales</taxon>
        <taxon>Solanaceae</taxon>
        <taxon>Solanoideae</taxon>
        <taxon>Solaneae</taxon>
        <taxon>Solanum</taxon>
    </lineage>
</organism>
<dbReference type="PaxDb" id="4113-PGSC0003DMT400094631"/>